<reference evidence="2" key="1">
    <citation type="journal article" date="2019" name="Int. J. Syst. Evol. Microbiol.">
        <title>The Global Catalogue of Microorganisms (GCM) 10K type strain sequencing project: providing services to taxonomists for standard genome sequencing and annotation.</title>
        <authorList>
            <consortium name="The Broad Institute Genomics Platform"/>
            <consortium name="The Broad Institute Genome Sequencing Center for Infectious Disease"/>
            <person name="Wu L."/>
            <person name="Ma J."/>
        </authorList>
    </citation>
    <scope>NUCLEOTIDE SEQUENCE [LARGE SCALE GENOMIC DNA]</scope>
    <source>
        <strain evidence="2">JCM 3399</strain>
    </source>
</reference>
<dbReference type="EMBL" id="BMRP01000087">
    <property type="protein sequence ID" value="GGV03557.1"/>
    <property type="molecule type" value="Genomic_DNA"/>
</dbReference>
<protein>
    <submittedName>
        <fullName evidence="1">Uncharacterized protein</fullName>
    </submittedName>
</protein>
<evidence type="ECO:0000313" key="1">
    <source>
        <dbReference type="EMBL" id="GGV03557.1"/>
    </source>
</evidence>
<comment type="caution">
    <text evidence="1">The sequence shown here is derived from an EMBL/GenBank/DDBJ whole genome shotgun (WGS) entry which is preliminary data.</text>
</comment>
<accession>A0ABQ2VRG3</accession>
<organism evidence="1 2">
    <name type="scientific">Streptomyces albospinus</name>
    <dbReference type="NCBI Taxonomy" id="285515"/>
    <lineage>
        <taxon>Bacteria</taxon>
        <taxon>Bacillati</taxon>
        <taxon>Actinomycetota</taxon>
        <taxon>Actinomycetes</taxon>
        <taxon>Kitasatosporales</taxon>
        <taxon>Streptomycetaceae</taxon>
        <taxon>Streptomyces</taxon>
    </lineage>
</organism>
<proteinExistence type="predicted"/>
<dbReference type="Proteomes" id="UP000654471">
    <property type="component" value="Unassembled WGS sequence"/>
</dbReference>
<sequence length="82" mass="8822">MHASNCATSTPSISRDDLLVSLAHWVAPLGTHAMRLDPASVATEGDSAIADSPYRPRRALDWRSAEGIADRQEPGSLVPLER</sequence>
<keyword evidence="2" id="KW-1185">Reference proteome</keyword>
<name>A0ABQ2VRG3_9ACTN</name>
<evidence type="ECO:0000313" key="2">
    <source>
        <dbReference type="Proteomes" id="UP000654471"/>
    </source>
</evidence>
<gene>
    <name evidence="1" type="ORF">GCM10010211_83470</name>
</gene>